<dbReference type="Proteomes" id="UP001249505">
    <property type="component" value="Unassembled WGS sequence"/>
</dbReference>
<organism evidence="1 2">
    <name type="scientific">Shewanella scandinavica</name>
    <dbReference type="NCBI Taxonomy" id="3063538"/>
    <lineage>
        <taxon>Bacteria</taxon>
        <taxon>Pseudomonadati</taxon>
        <taxon>Pseudomonadota</taxon>
        <taxon>Gammaproteobacteria</taxon>
        <taxon>Alteromonadales</taxon>
        <taxon>Shewanellaceae</taxon>
        <taxon>Shewanella</taxon>
    </lineage>
</organism>
<evidence type="ECO:0000313" key="1">
    <source>
        <dbReference type="EMBL" id="MDT3281655.1"/>
    </source>
</evidence>
<keyword evidence="2" id="KW-1185">Reference proteome</keyword>
<reference evidence="1 2" key="1">
    <citation type="submission" date="2023-07" db="EMBL/GenBank/DDBJ databases">
        <title>Novel Shewanella species isolated from Baltic Sea sediments.</title>
        <authorList>
            <person name="Martin-Rodriguez A.J."/>
        </authorList>
    </citation>
    <scope>NUCLEOTIDE SEQUENCE [LARGE SCALE GENOMIC DNA]</scope>
    <source>
        <strain evidence="1 2">SP2S1-2</strain>
    </source>
</reference>
<name>A0ABU3G200_9GAMM</name>
<evidence type="ECO:0000313" key="2">
    <source>
        <dbReference type="Proteomes" id="UP001249505"/>
    </source>
</evidence>
<accession>A0ABU3G200</accession>
<comment type="caution">
    <text evidence="1">The sequence shown here is derived from an EMBL/GenBank/DDBJ whole genome shotgun (WGS) entry which is preliminary data.</text>
</comment>
<proteinExistence type="predicted"/>
<protein>
    <submittedName>
        <fullName evidence="1">Uncharacterized protein</fullName>
    </submittedName>
</protein>
<dbReference type="EMBL" id="JAUOES010000018">
    <property type="protein sequence ID" value="MDT3281655.1"/>
    <property type="molecule type" value="Genomic_DNA"/>
</dbReference>
<dbReference type="RefSeq" id="WP_311900055.1">
    <property type="nucleotide sequence ID" value="NZ_JAUOES010000018.1"/>
</dbReference>
<gene>
    <name evidence="1" type="ORF">Q4Q50_15330</name>
</gene>
<sequence>MAIDRRGLKDLILAENPRDFCRGYLFDQEIYIFEKNDDFGIKGSYHALKCEIGNALDTSPNNVAIIGSGKFGFSMNPTKTELLKPFNRHSDIDIVIACPLVFERIWLNMRKSYYSNQNEVRENHANEIFSKFLVVHDKIEYKSKHMRDIVTLLDEMKKNISRKFRIKQKINYRIYANWSDVEAYHEFGITLLENVLRGPRGDNI</sequence>